<keyword evidence="2" id="KW-0732">Signal</keyword>
<organism evidence="3 4">
    <name type="scientific">Ridgeia piscesae</name>
    <name type="common">Tubeworm</name>
    <dbReference type="NCBI Taxonomy" id="27915"/>
    <lineage>
        <taxon>Eukaryota</taxon>
        <taxon>Metazoa</taxon>
        <taxon>Spiralia</taxon>
        <taxon>Lophotrochozoa</taxon>
        <taxon>Annelida</taxon>
        <taxon>Polychaeta</taxon>
        <taxon>Sedentaria</taxon>
        <taxon>Canalipalpata</taxon>
        <taxon>Sabellida</taxon>
        <taxon>Siboglinidae</taxon>
        <taxon>Ridgeia</taxon>
    </lineage>
</organism>
<name>A0AAD9UHA7_RIDPI</name>
<feature type="transmembrane region" description="Helical" evidence="1">
    <location>
        <begin position="64"/>
        <end position="86"/>
    </location>
</feature>
<feature type="chain" id="PRO_5042215779" evidence="2">
    <location>
        <begin position="19"/>
        <end position="127"/>
    </location>
</feature>
<accession>A0AAD9UHA7</accession>
<dbReference type="AlphaFoldDB" id="A0AAD9UHA7"/>
<evidence type="ECO:0000313" key="4">
    <source>
        <dbReference type="Proteomes" id="UP001209878"/>
    </source>
</evidence>
<dbReference type="EMBL" id="JAODUO010000105">
    <property type="protein sequence ID" value="KAK2189503.1"/>
    <property type="molecule type" value="Genomic_DNA"/>
</dbReference>
<evidence type="ECO:0000256" key="1">
    <source>
        <dbReference type="SAM" id="Phobius"/>
    </source>
</evidence>
<evidence type="ECO:0000256" key="2">
    <source>
        <dbReference type="SAM" id="SignalP"/>
    </source>
</evidence>
<protein>
    <submittedName>
        <fullName evidence="3">Uncharacterized protein</fullName>
    </submittedName>
</protein>
<gene>
    <name evidence="3" type="ORF">NP493_105g04037</name>
</gene>
<reference evidence="3" key="1">
    <citation type="journal article" date="2023" name="Mol. Biol. Evol.">
        <title>Third-Generation Sequencing Reveals the Adaptive Role of the Epigenome in Three Deep-Sea Polychaetes.</title>
        <authorList>
            <person name="Perez M."/>
            <person name="Aroh O."/>
            <person name="Sun Y."/>
            <person name="Lan Y."/>
            <person name="Juniper S.K."/>
            <person name="Young C.R."/>
            <person name="Angers B."/>
            <person name="Qian P.Y."/>
        </authorList>
    </citation>
    <scope>NUCLEOTIDE SEQUENCE</scope>
    <source>
        <strain evidence="3">R07B-5</strain>
    </source>
</reference>
<keyword evidence="4" id="KW-1185">Reference proteome</keyword>
<sequence>MSLTLLIGFLTLLVTIHAQEMECVTHGNCRYCCPQGDFDPGSCVGHCGREVDTAFYPTNKKTKLVLSIVLPVGLILFVVGVTIWICTRDYRTRRSESAKRVAAICVSVEESDHIELPSVHDILHLVT</sequence>
<dbReference type="Proteomes" id="UP001209878">
    <property type="component" value="Unassembled WGS sequence"/>
</dbReference>
<evidence type="ECO:0000313" key="3">
    <source>
        <dbReference type="EMBL" id="KAK2189503.1"/>
    </source>
</evidence>
<feature type="signal peptide" evidence="2">
    <location>
        <begin position="1"/>
        <end position="18"/>
    </location>
</feature>
<keyword evidence="1" id="KW-0812">Transmembrane</keyword>
<keyword evidence="1" id="KW-0472">Membrane</keyword>
<comment type="caution">
    <text evidence="3">The sequence shown here is derived from an EMBL/GenBank/DDBJ whole genome shotgun (WGS) entry which is preliminary data.</text>
</comment>
<proteinExistence type="predicted"/>
<keyword evidence="1" id="KW-1133">Transmembrane helix</keyword>